<dbReference type="InterPro" id="IPR048631">
    <property type="entry name" value="SecD_1st"/>
</dbReference>
<dbReference type="GO" id="GO:0006605">
    <property type="term" value="P:protein targeting"/>
    <property type="evidence" value="ECO:0007669"/>
    <property type="project" value="UniProtKB-UniRule"/>
</dbReference>
<dbReference type="Gene3D" id="1.20.1640.10">
    <property type="entry name" value="Multidrug efflux transporter AcrB transmembrane domain"/>
    <property type="match status" value="1"/>
</dbReference>
<keyword evidence="4 9" id="KW-0812">Transmembrane</keyword>
<evidence type="ECO:0000313" key="15">
    <source>
        <dbReference type="Proteomes" id="UP000176288"/>
    </source>
</evidence>
<dbReference type="EMBL" id="CP017812">
    <property type="protein sequence ID" value="AOZ72653.1"/>
    <property type="molecule type" value="Genomic_DNA"/>
</dbReference>
<keyword evidence="7 9" id="KW-0811">Translocation</keyword>
<comment type="similarity">
    <text evidence="9">Belongs to the SecD/SecF family. SecD subfamily.</text>
</comment>
<protein>
    <recommendedName>
        <fullName evidence="9">Protein translocase subunit SecD</fullName>
    </recommendedName>
</protein>
<evidence type="ECO:0000256" key="6">
    <source>
        <dbReference type="ARBA" id="ARBA00022989"/>
    </source>
</evidence>
<evidence type="ECO:0000256" key="8">
    <source>
        <dbReference type="ARBA" id="ARBA00023136"/>
    </source>
</evidence>
<evidence type="ECO:0000256" key="1">
    <source>
        <dbReference type="ARBA" id="ARBA00004651"/>
    </source>
</evidence>
<accession>A0A1D9MKE8</accession>
<dbReference type="SUPFAM" id="SSF82866">
    <property type="entry name" value="Multidrug efflux transporter AcrB transmembrane domain"/>
    <property type="match status" value="1"/>
</dbReference>
<feature type="transmembrane region" description="Helical" evidence="9">
    <location>
        <begin position="519"/>
        <end position="541"/>
    </location>
</feature>
<keyword evidence="8 9" id="KW-0472">Membrane</keyword>
<dbReference type="InterPro" id="IPR048634">
    <property type="entry name" value="SecD_SecF_C"/>
</dbReference>
<keyword evidence="6 9" id="KW-1133">Transmembrane helix</keyword>
<feature type="domain" description="Protein translocase subunit SecDF P1" evidence="12">
    <location>
        <begin position="90"/>
        <end position="146"/>
    </location>
</feature>
<feature type="transmembrane region" description="Helical" evidence="9">
    <location>
        <begin position="27"/>
        <end position="47"/>
    </location>
</feature>
<dbReference type="PANTHER" id="PTHR30081">
    <property type="entry name" value="PROTEIN-EXPORT MEMBRANE PROTEIN SEC"/>
    <property type="match status" value="1"/>
</dbReference>
<dbReference type="NCBIfam" id="TIGR00916">
    <property type="entry name" value="2A0604s01"/>
    <property type="match status" value="1"/>
</dbReference>
<name>A0A1D9MKE8_9ACTO</name>
<feature type="transmembrane region" description="Helical" evidence="9">
    <location>
        <begin position="411"/>
        <end position="428"/>
    </location>
</feature>
<keyword evidence="10" id="KW-0175">Coiled coil</keyword>
<dbReference type="OrthoDB" id="5240379at2"/>
<dbReference type="Pfam" id="PF21760">
    <property type="entry name" value="SecD_1st"/>
    <property type="match status" value="1"/>
</dbReference>
<feature type="transmembrane region" description="Helical" evidence="9">
    <location>
        <begin position="463"/>
        <end position="486"/>
    </location>
</feature>
<feature type="transmembrane region" description="Helical" evidence="9">
    <location>
        <begin position="435"/>
        <end position="457"/>
    </location>
</feature>
<dbReference type="Proteomes" id="UP000176288">
    <property type="component" value="Chromosome"/>
</dbReference>
<dbReference type="GO" id="GO:0015450">
    <property type="term" value="F:protein-transporting ATPase activity"/>
    <property type="evidence" value="ECO:0007669"/>
    <property type="project" value="InterPro"/>
</dbReference>
<dbReference type="Gene3D" id="3.30.1360.200">
    <property type="match status" value="1"/>
</dbReference>
<reference evidence="14 15" key="1">
    <citation type="submission" date="2016-10" db="EMBL/GenBank/DDBJ databases">
        <title>Actinomyces aegypiusis sp. nov., isolated from the Aegypius monachus in Qinghai Tibet Plateau China.</title>
        <authorList>
            <person name="Wang Y."/>
        </authorList>
    </citation>
    <scope>NUCLEOTIDE SEQUENCE [LARGE SCALE GENOMIC DNA]</scope>
    <source>
        <strain evidence="14 15">VUL4_3</strain>
    </source>
</reference>
<feature type="domain" description="SecDF P1 head subdomain" evidence="13">
    <location>
        <begin position="273"/>
        <end position="388"/>
    </location>
</feature>
<proteinExistence type="inferred from homology"/>
<feature type="domain" description="Protein export membrane protein SecD/SecF C-terminal" evidence="11">
    <location>
        <begin position="390"/>
        <end position="552"/>
    </location>
</feature>
<dbReference type="STRING" id="1912795.BK816_04535"/>
<evidence type="ECO:0000259" key="12">
    <source>
        <dbReference type="Pfam" id="PF21760"/>
    </source>
</evidence>
<evidence type="ECO:0000256" key="10">
    <source>
        <dbReference type="SAM" id="Coils"/>
    </source>
</evidence>
<dbReference type="InterPro" id="IPR054384">
    <property type="entry name" value="SecDF_P1_head"/>
</dbReference>
<dbReference type="Gene3D" id="3.30.70.3220">
    <property type="match status" value="1"/>
</dbReference>
<keyword evidence="2 9" id="KW-0813">Transport</keyword>
<feature type="coiled-coil region" evidence="10">
    <location>
        <begin position="611"/>
        <end position="638"/>
    </location>
</feature>
<evidence type="ECO:0000256" key="3">
    <source>
        <dbReference type="ARBA" id="ARBA00022475"/>
    </source>
</evidence>
<dbReference type="PANTHER" id="PTHR30081:SF1">
    <property type="entry name" value="PROTEIN TRANSLOCASE SUBUNIT SECD"/>
    <property type="match status" value="1"/>
</dbReference>
<keyword evidence="3 9" id="KW-1003">Cell membrane</keyword>
<evidence type="ECO:0000259" key="11">
    <source>
        <dbReference type="Pfam" id="PF02355"/>
    </source>
</evidence>
<comment type="subcellular location">
    <subcellularLocation>
        <location evidence="1 9">Cell membrane</location>
        <topology evidence="1 9">Multi-pass membrane protein</topology>
    </subcellularLocation>
</comment>
<comment type="function">
    <text evidence="9">Part of the Sec protein translocase complex. Interacts with the SecYEG preprotein conducting channel. SecDF uses the proton motive force (PMF) to complete protein translocation after the ATP-dependent function of SecA.</text>
</comment>
<dbReference type="Pfam" id="PF22599">
    <property type="entry name" value="SecDF_P1_head"/>
    <property type="match status" value="1"/>
</dbReference>
<comment type="subunit">
    <text evidence="9">Forms a complex with SecF. Part of the essential Sec protein translocation apparatus which comprises SecA, SecYEG and auxiliary proteins SecDF. Other proteins may also be involved.</text>
</comment>
<dbReference type="GO" id="GO:0065002">
    <property type="term" value="P:intracellular protein transmembrane transport"/>
    <property type="evidence" value="ECO:0007669"/>
    <property type="project" value="UniProtKB-UniRule"/>
</dbReference>
<dbReference type="HAMAP" id="MF_01463_B">
    <property type="entry name" value="SecD_B"/>
    <property type="match status" value="1"/>
</dbReference>
<dbReference type="GO" id="GO:0005886">
    <property type="term" value="C:plasma membrane"/>
    <property type="evidence" value="ECO:0007669"/>
    <property type="project" value="UniProtKB-SubCell"/>
</dbReference>
<gene>
    <name evidence="9" type="primary">secD</name>
    <name evidence="14" type="ORF">BK816_04535</name>
</gene>
<evidence type="ECO:0000256" key="7">
    <source>
        <dbReference type="ARBA" id="ARBA00023010"/>
    </source>
</evidence>
<dbReference type="Pfam" id="PF02355">
    <property type="entry name" value="SecD_SecF_C"/>
    <property type="match status" value="1"/>
</dbReference>
<evidence type="ECO:0000256" key="9">
    <source>
        <dbReference type="HAMAP-Rule" id="MF_01463"/>
    </source>
</evidence>
<dbReference type="KEGG" id="avu:BK816_04535"/>
<dbReference type="InterPro" id="IPR022813">
    <property type="entry name" value="SecD/SecF_arch_bac"/>
</dbReference>
<feature type="transmembrane region" description="Helical" evidence="9">
    <location>
        <begin position="547"/>
        <end position="568"/>
    </location>
</feature>
<dbReference type="GO" id="GO:0043952">
    <property type="term" value="P:protein transport by the Sec complex"/>
    <property type="evidence" value="ECO:0007669"/>
    <property type="project" value="UniProtKB-UniRule"/>
</dbReference>
<organism evidence="14 15">
    <name type="scientific">Boudabousia tangfeifanii</name>
    <dbReference type="NCBI Taxonomy" id="1912795"/>
    <lineage>
        <taxon>Bacteria</taxon>
        <taxon>Bacillati</taxon>
        <taxon>Actinomycetota</taxon>
        <taxon>Actinomycetes</taxon>
        <taxon>Actinomycetales</taxon>
        <taxon>Actinomycetaceae</taxon>
        <taxon>Boudabousia</taxon>
    </lineage>
</organism>
<dbReference type="AlphaFoldDB" id="A0A1D9MKE8"/>
<keyword evidence="15" id="KW-1185">Reference proteome</keyword>
<evidence type="ECO:0000256" key="4">
    <source>
        <dbReference type="ARBA" id="ARBA00022692"/>
    </source>
</evidence>
<evidence type="ECO:0000259" key="13">
    <source>
        <dbReference type="Pfam" id="PF22599"/>
    </source>
</evidence>
<evidence type="ECO:0000256" key="5">
    <source>
        <dbReference type="ARBA" id="ARBA00022927"/>
    </source>
</evidence>
<keyword evidence="5 9" id="KW-0653">Protein transport</keyword>
<dbReference type="InterPro" id="IPR055344">
    <property type="entry name" value="SecD_SecF_C_bact"/>
</dbReference>
<sequence>MPIYVIVPKQRKIKVADNRKKKALRPLITFIVILVIAAVSLGIGNFLNKASWAPKLALDLEGGTQLVLTPQAISDDKDNKGRTEVTTEDLNQAIDIIRQRVDASGVAEAEITSQGGQNIVVSLPGKPSEETLNLVRKSALMVFRSVLVADPQNLGAVNPELYAQAAAQLKAITPEPGEKPEQKQAREEQLKQAEEFSKLTAEQIATRMADANKDGKIEDKPATKPKDNSDDAWITEKTYYDFYLLNCLDAKSRANATAKPADQAVAACSTDGHEKYILSPVDLPGSMISHAAAGQIPNQAGGNTGRWGVDLSFNSKGATIFEAVSKRLLAFRQDNPTKNRFAIVLDGNVVSAPGIENVIPSGNAQISGNFTLASATSLANQLQFGSLPLSFKVESEQQISATLGSEHLEKGLWAGLIGLVLVVLYLAWAYHGLSLVALGSLSMAALATYLAVALLSWQMGYRLSLPGVTGLIISIGITADSFIVYFERIRDEVREGASLRNAVEVGWEHAKSTILISDAVNILAAVILYVLAVGGVQGFAFTLGLTTLIDLAVIFMFTHPVMSLLLNIPFFGEGKKWSGFDPETLGATTRVVYAGRGRVRTDGESAPTSIAERRAARKAALEEKKAAAKEEVSVAVDTETNQQEEN</sequence>
<evidence type="ECO:0000256" key="2">
    <source>
        <dbReference type="ARBA" id="ARBA00022448"/>
    </source>
</evidence>
<dbReference type="InterPro" id="IPR005791">
    <property type="entry name" value="SecD"/>
</dbReference>
<evidence type="ECO:0000313" key="14">
    <source>
        <dbReference type="EMBL" id="AOZ72653.1"/>
    </source>
</evidence>
<dbReference type="NCBIfam" id="TIGR01129">
    <property type="entry name" value="secD"/>
    <property type="match status" value="1"/>
</dbReference>